<organism evidence="1 2">
    <name type="scientific">Penicillium chermesinum</name>
    <dbReference type="NCBI Taxonomy" id="63820"/>
    <lineage>
        <taxon>Eukaryota</taxon>
        <taxon>Fungi</taxon>
        <taxon>Dikarya</taxon>
        <taxon>Ascomycota</taxon>
        <taxon>Pezizomycotina</taxon>
        <taxon>Eurotiomycetes</taxon>
        <taxon>Eurotiomycetidae</taxon>
        <taxon>Eurotiales</taxon>
        <taxon>Aspergillaceae</taxon>
        <taxon>Penicillium</taxon>
    </lineage>
</organism>
<evidence type="ECO:0000313" key="2">
    <source>
        <dbReference type="Proteomes" id="UP001150941"/>
    </source>
</evidence>
<dbReference type="InterPro" id="IPR051130">
    <property type="entry name" value="Mito_struct-func_regulator"/>
</dbReference>
<evidence type="ECO:0008006" key="3">
    <source>
        <dbReference type="Google" id="ProtNLM"/>
    </source>
</evidence>
<keyword evidence="2" id="KW-1185">Reference proteome</keyword>
<dbReference type="GeneID" id="83205231"/>
<evidence type="ECO:0000313" key="1">
    <source>
        <dbReference type="EMBL" id="KAJ5224090.1"/>
    </source>
</evidence>
<proteinExistence type="predicted"/>
<comment type="caution">
    <text evidence="1">The sequence shown here is derived from an EMBL/GenBank/DDBJ whole genome shotgun (WGS) entry which is preliminary data.</text>
</comment>
<dbReference type="InterPro" id="IPR005197">
    <property type="entry name" value="Glyco_hydro_71"/>
</dbReference>
<dbReference type="PANTHER" id="PTHR43173">
    <property type="entry name" value="ABC1 FAMILY PROTEIN"/>
    <property type="match status" value="1"/>
</dbReference>
<dbReference type="PANTHER" id="PTHR43173:SF33">
    <property type="entry name" value="ASCUS WALL ENDO-1,3-ALPHA-GLUCANASE-RELATED"/>
    <property type="match status" value="1"/>
</dbReference>
<dbReference type="GO" id="GO:0051118">
    <property type="term" value="F:glucan endo-1,3-alpha-glucosidase activity"/>
    <property type="evidence" value="ECO:0007669"/>
    <property type="project" value="InterPro"/>
</dbReference>
<dbReference type="CDD" id="cd11577">
    <property type="entry name" value="GH71"/>
    <property type="match status" value="1"/>
</dbReference>
<dbReference type="RefSeq" id="XP_058328273.1">
    <property type="nucleotide sequence ID" value="XM_058477928.1"/>
</dbReference>
<dbReference type="Gene3D" id="3.20.20.80">
    <property type="entry name" value="Glycosidases"/>
    <property type="match status" value="1"/>
</dbReference>
<reference evidence="1" key="2">
    <citation type="journal article" date="2023" name="IMA Fungus">
        <title>Comparative genomic study of the Penicillium genus elucidates a diverse pangenome and 15 lateral gene transfer events.</title>
        <authorList>
            <person name="Petersen C."/>
            <person name="Sorensen T."/>
            <person name="Nielsen M.R."/>
            <person name="Sondergaard T.E."/>
            <person name="Sorensen J.L."/>
            <person name="Fitzpatrick D.A."/>
            <person name="Frisvad J.C."/>
            <person name="Nielsen K.L."/>
        </authorList>
    </citation>
    <scope>NUCLEOTIDE SEQUENCE</scope>
    <source>
        <strain evidence="1">IBT 19713</strain>
    </source>
</reference>
<dbReference type="EMBL" id="JAPQKS010000006">
    <property type="protein sequence ID" value="KAJ5224090.1"/>
    <property type="molecule type" value="Genomic_DNA"/>
</dbReference>
<dbReference type="OrthoDB" id="1046782at2759"/>
<dbReference type="AlphaFoldDB" id="A0A9W9TK28"/>
<dbReference type="Proteomes" id="UP001150941">
    <property type="component" value="Unassembled WGS sequence"/>
</dbReference>
<reference evidence="1" key="1">
    <citation type="submission" date="2022-11" db="EMBL/GenBank/DDBJ databases">
        <authorList>
            <person name="Petersen C."/>
        </authorList>
    </citation>
    <scope>NUCLEOTIDE SEQUENCE</scope>
    <source>
        <strain evidence="1">IBT 19713</strain>
    </source>
</reference>
<sequence length="337" mass="38032">MANTANYESHDWERDMTLAQEAHIDAFALNMAYSVGAHENTIETAFQVAEKQNFQLFFSFDYVGNGSWPQADVLHLLQKYSSSSAHYRHNNKPFVSTFEGFDNADDWKEIKNKTKCFFVPDWSSVGAKAALQLADGVADGLFSWAAWPSGGGKMNTLEDAAFIDSLKAADKPYMMPISPWFFADMPFYGKNFSFHGGSLWNERWVEVFYIDPEWVEIISWNDYGESHYIGPLNEKGFQLFDADKGSYNYARGMPHDGWRLQLPFAIDVYKNGTASVKQESLVMWYRTQSESACGNKSSVDDDLKKAGAHKNQIFFSALLGSNASIKATFGDMEKHAS</sequence>
<dbReference type="Pfam" id="PF03659">
    <property type="entry name" value="Glyco_hydro_71"/>
    <property type="match status" value="1"/>
</dbReference>
<name>A0A9W9TK28_9EURO</name>
<protein>
    <recommendedName>
        <fullName evidence="3">Glucan endo-1,3-alpha-glucosidase agn1</fullName>
    </recommendedName>
</protein>
<gene>
    <name evidence="1" type="ORF">N7468_008632</name>
</gene>
<accession>A0A9W9TK28</accession>